<protein>
    <submittedName>
        <fullName evidence="6">Uncharacterized protein LOC100373878</fullName>
    </submittedName>
</protein>
<dbReference type="RefSeq" id="XP_002738538.1">
    <property type="nucleotide sequence ID" value="XM_002738492.2"/>
</dbReference>
<gene>
    <name evidence="6" type="primary">LOC100373878</name>
</gene>
<feature type="region of interest" description="Disordered" evidence="4">
    <location>
        <begin position="389"/>
        <end position="525"/>
    </location>
</feature>
<evidence type="ECO:0000313" key="5">
    <source>
        <dbReference type="Proteomes" id="UP000694865"/>
    </source>
</evidence>
<accession>A0ABM0GVZ6</accession>
<dbReference type="Pfam" id="PF03133">
    <property type="entry name" value="TTL"/>
    <property type="match status" value="1"/>
</dbReference>
<evidence type="ECO:0000256" key="2">
    <source>
        <dbReference type="ARBA" id="ARBA00022741"/>
    </source>
</evidence>
<sequence>MSYRPMSSIDSDVSDYDSESTSVTPVSSKLSNNSFVFRLDNGPEAVRMALLERGWIEFEEGENEEHEWNLWWKTTRFRLSDYNDILPWQRINHFPKTTAITKKDSLSRTMRRMRGVYGVHVYNFTPVGFNLPNDYTKYVAEYTKMKQNSEEKEILWICKPADLSRGRGIFIFRDLKDLQYDCSAVVQQYINNPLLISGYKFDLRIYVNVSCFHPLNIYIYKEGLVRFGTEKFDLTTLDNRFSHLTNTSINKLSPSYTTDKERVGPGCKWSLTTLRNYFHQQNIDDSLLWQRISNIVNLTILAQVQSVPKISNCFELFGFDILIDENMKPWLLEVNFSPALGVDCPIDQQVKKPMLNDLIDMLSFTEKDSEKGGEAFRANLIRQTYGRPNNYGLNYRKTNNTSMSPRKKTSVSSTHSGSRLPSISKNVVEDRRSPSRSSSKGASSASSRGGNTDTASNEKTYKGVATVSTTKTASHRKPGTIRRDYRGGRTRQTTIGQNKLSNETKVSVQSDGAISTKSSNSMSHALSLPDIDESKQHVENHCETLQSHKENQHTSGADSSLHVANYSRSSTFQETDMHPKQSSSAAVVIPHPPDKPPNRYNRAQTHMGMAQKTQYHISGKFGSNIPAQQRSTGNTVSGAKTRMSFRQRPMADSLSNLHSKGVSRNRPPPTVGDFILAFPPTETLRRSSYPALDMRTIIRELQKQLKQSIIASKKGQTVLLKDFNSKRGERRGEEVIKWEPMHPKATVSC</sequence>
<keyword evidence="3" id="KW-0067">ATP-binding</keyword>
<reference evidence="6" key="1">
    <citation type="submission" date="2025-08" db="UniProtKB">
        <authorList>
            <consortium name="RefSeq"/>
        </authorList>
    </citation>
    <scope>IDENTIFICATION</scope>
    <source>
        <tissue evidence="6">Testes</tissue>
    </source>
</reference>
<dbReference type="GeneID" id="100373878"/>
<feature type="compositionally biased region" description="Low complexity" evidence="4">
    <location>
        <begin position="435"/>
        <end position="450"/>
    </location>
</feature>
<feature type="compositionally biased region" description="Polar residues" evidence="4">
    <location>
        <begin position="490"/>
        <end position="524"/>
    </location>
</feature>
<keyword evidence="5" id="KW-1185">Reference proteome</keyword>
<evidence type="ECO:0000256" key="3">
    <source>
        <dbReference type="ARBA" id="ARBA00022840"/>
    </source>
</evidence>
<dbReference type="Proteomes" id="UP000694865">
    <property type="component" value="Unplaced"/>
</dbReference>
<name>A0ABM0GVZ6_SACKO</name>
<organism evidence="5 6">
    <name type="scientific">Saccoglossus kowalevskii</name>
    <name type="common">Acorn worm</name>
    <dbReference type="NCBI Taxonomy" id="10224"/>
    <lineage>
        <taxon>Eukaryota</taxon>
        <taxon>Metazoa</taxon>
        <taxon>Hemichordata</taxon>
        <taxon>Enteropneusta</taxon>
        <taxon>Harrimaniidae</taxon>
        <taxon>Saccoglossus</taxon>
    </lineage>
</organism>
<feature type="region of interest" description="Disordered" evidence="4">
    <location>
        <begin position="1"/>
        <end position="27"/>
    </location>
</feature>
<evidence type="ECO:0000256" key="4">
    <source>
        <dbReference type="SAM" id="MobiDB-lite"/>
    </source>
</evidence>
<dbReference type="PROSITE" id="PS51221">
    <property type="entry name" value="TTL"/>
    <property type="match status" value="1"/>
</dbReference>
<dbReference type="PANTHER" id="PTHR12241">
    <property type="entry name" value="TUBULIN POLYGLUTAMYLASE"/>
    <property type="match status" value="1"/>
</dbReference>
<evidence type="ECO:0000256" key="1">
    <source>
        <dbReference type="ARBA" id="ARBA00022598"/>
    </source>
</evidence>
<dbReference type="SUPFAM" id="SSF56059">
    <property type="entry name" value="Glutathione synthetase ATP-binding domain-like"/>
    <property type="match status" value="1"/>
</dbReference>
<proteinExistence type="predicted"/>
<keyword evidence="1" id="KW-0436">Ligase</keyword>
<feature type="compositionally biased region" description="Polar residues" evidence="4">
    <location>
        <begin position="569"/>
        <end position="585"/>
    </location>
</feature>
<dbReference type="InterPro" id="IPR004344">
    <property type="entry name" value="TTL/TTLL_fam"/>
</dbReference>
<dbReference type="Gene3D" id="3.30.470.20">
    <property type="entry name" value="ATP-grasp fold, B domain"/>
    <property type="match status" value="1"/>
</dbReference>
<evidence type="ECO:0000313" key="6">
    <source>
        <dbReference type="RefSeq" id="XP_002738538.1"/>
    </source>
</evidence>
<dbReference type="PANTHER" id="PTHR12241:SF118">
    <property type="entry name" value="TUBULIN POLYGLUTAMYLASE TTLL2-RELATED"/>
    <property type="match status" value="1"/>
</dbReference>
<feature type="region of interest" description="Disordered" evidence="4">
    <location>
        <begin position="569"/>
        <end position="594"/>
    </location>
</feature>
<feature type="compositionally biased region" description="Polar residues" evidence="4">
    <location>
        <begin position="396"/>
        <end position="425"/>
    </location>
</feature>
<keyword evidence="2" id="KW-0547">Nucleotide-binding</keyword>